<dbReference type="Proteomes" id="UP000245626">
    <property type="component" value="Unassembled WGS sequence"/>
</dbReference>
<dbReference type="EMBL" id="KZ819739">
    <property type="protein sequence ID" value="PWN53161.1"/>
    <property type="molecule type" value="Genomic_DNA"/>
</dbReference>
<evidence type="ECO:0000313" key="2">
    <source>
        <dbReference type="Proteomes" id="UP000245626"/>
    </source>
</evidence>
<evidence type="ECO:0000313" key="1">
    <source>
        <dbReference type="EMBL" id="PWN53161.1"/>
    </source>
</evidence>
<reference evidence="1 2" key="1">
    <citation type="journal article" date="2018" name="Mol. Biol. Evol.">
        <title>Broad Genomic Sampling Reveals a Smut Pathogenic Ancestry of the Fungal Clade Ustilaginomycotina.</title>
        <authorList>
            <person name="Kijpornyongpan T."/>
            <person name="Mondo S.J."/>
            <person name="Barry K."/>
            <person name="Sandor L."/>
            <person name="Lee J."/>
            <person name="Lipzen A."/>
            <person name="Pangilinan J."/>
            <person name="LaButti K."/>
            <person name="Hainaut M."/>
            <person name="Henrissat B."/>
            <person name="Grigoriev I.V."/>
            <person name="Spatafora J.W."/>
            <person name="Aime M.C."/>
        </authorList>
    </citation>
    <scope>NUCLEOTIDE SEQUENCE [LARGE SCALE GENOMIC DNA]</scope>
    <source>
        <strain evidence="1 2">SA 807</strain>
    </source>
</reference>
<organism evidence="1 2">
    <name type="scientific">Violaceomyces palustris</name>
    <dbReference type="NCBI Taxonomy" id="1673888"/>
    <lineage>
        <taxon>Eukaryota</taxon>
        <taxon>Fungi</taxon>
        <taxon>Dikarya</taxon>
        <taxon>Basidiomycota</taxon>
        <taxon>Ustilaginomycotina</taxon>
        <taxon>Ustilaginomycetes</taxon>
        <taxon>Violaceomycetales</taxon>
        <taxon>Violaceomycetaceae</taxon>
        <taxon>Violaceomyces</taxon>
    </lineage>
</organism>
<name>A0ACD0P598_9BASI</name>
<accession>A0ACD0P598</accession>
<keyword evidence="2" id="KW-1185">Reference proteome</keyword>
<sequence length="816" mass="90314">MAHQSRPTQQTWSSSRVARLKEQQQQQQRDKNAREQDPRVASSSMPPTTKTGTSASRWAPSSMKAPSNSPSHASASTSSSMATETPPPARATDANLPSFIDKPLSTLAPTYRRSLAPESVPIAPHPHSQPTTHSALSDAHSSSQKLSQPPRSSLSASVHAQKRLETPPQPLNGHHHPRPTSFGASDTTTARPSHLYPEAPHYSARSGPASDFGPKPSAHPGGSLRGDGLKPRDTLKPLGGKIDPMALLSSPSRGIDNISIPSDSTLSSSSSSGGIDVAADLTQPETQEKYRDYISDRIRVHRARNPIPLHFGQKGLTENLHWQDFFPALSNSQMTTPLDSTDLTRGGIARKEEEQQKREFKIKVDREREGLEETVLLIRKLREGCTASHRLDGFVLDVYDLSIYLSILALNTPQLSSSLPRLVLDLYPALPCPSLGERTNGKSTEDVLCLFSGSGEIAGAQHTADLKRRSINLGPSFDPCGSQEMQSNVEIIKRAHMSSLLLLSSMCLGRSGTRIGSTANSSDYEEITSGFSKFQSQRIAIWQHLESISPDGIVPIEAARHIDLARLVYRAFRDCNVFGLSSLLESGQVGTNDPDFETGAKITIWQRSLILQALPILRKRCFKVLARSYLHLPVTRTFVGSLVDLAQETSHDGVEQDANMEERREEEEKSNWVAKALLMGCGILPITFLEDMDRLTVGVDLKMDKEKPRIKKENDQVPDDWDSSFITSSETPEEESETPIEEMRSALSKVQLAEDRVNHRRKVEENRLMRFLLENLPSPSINDAACAPEHDERERMQRFWKERVVKNRDGFGLKVK</sequence>
<gene>
    <name evidence="1" type="ORF">IE53DRAFT_384388</name>
</gene>
<proteinExistence type="predicted"/>
<protein>
    <submittedName>
        <fullName evidence="1">Uncharacterized protein</fullName>
    </submittedName>
</protein>